<evidence type="ECO:0000313" key="2">
    <source>
        <dbReference type="EMBL" id="EEC72925.1"/>
    </source>
</evidence>
<feature type="compositionally biased region" description="Low complexity" evidence="1">
    <location>
        <begin position="24"/>
        <end position="34"/>
    </location>
</feature>
<accession>B8AFM6</accession>
<dbReference type="HOGENOM" id="CLU_2324476_0_0_1"/>
<evidence type="ECO:0000313" key="3">
    <source>
        <dbReference type="Proteomes" id="UP000007015"/>
    </source>
</evidence>
<reference evidence="2 3" key="1">
    <citation type="journal article" date="2005" name="PLoS Biol.">
        <title>The genomes of Oryza sativa: a history of duplications.</title>
        <authorList>
            <person name="Yu J."/>
            <person name="Wang J."/>
            <person name="Lin W."/>
            <person name="Li S."/>
            <person name="Li H."/>
            <person name="Zhou J."/>
            <person name="Ni P."/>
            <person name="Dong W."/>
            <person name="Hu S."/>
            <person name="Zeng C."/>
            <person name="Zhang J."/>
            <person name="Zhang Y."/>
            <person name="Li R."/>
            <person name="Xu Z."/>
            <person name="Li S."/>
            <person name="Li X."/>
            <person name="Zheng H."/>
            <person name="Cong L."/>
            <person name="Lin L."/>
            <person name="Yin J."/>
            <person name="Geng J."/>
            <person name="Li G."/>
            <person name="Shi J."/>
            <person name="Liu J."/>
            <person name="Lv H."/>
            <person name="Li J."/>
            <person name="Wang J."/>
            <person name="Deng Y."/>
            <person name="Ran L."/>
            <person name="Shi X."/>
            <person name="Wang X."/>
            <person name="Wu Q."/>
            <person name="Li C."/>
            <person name="Ren X."/>
            <person name="Wang J."/>
            <person name="Wang X."/>
            <person name="Li D."/>
            <person name="Liu D."/>
            <person name="Zhang X."/>
            <person name="Ji Z."/>
            <person name="Zhao W."/>
            <person name="Sun Y."/>
            <person name="Zhang Z."/>
            <person name="Bao J."/>
            <person name="Han Y."/>
            <person name="Dong L."/>
            <person name="Ji J."/>
            <person name="Chen P."/>
            <person name="Wu S."/>
            <person name="Liu J."/>
            <person name="Xiao Y."/>
            <person name="Bu D."/>
            <person name="Tan J."/>
            <person name="Yang L."/>
            <person name="Ye C."/>
            <person name="Zhang J."/>
            <person name="Xu J."/>
            <person name="Zhou Y."/>
            <person name="Yu Y."/>
            <person name="Zhang B."/>
            <person name="Zhuang S."/>
            <person name="Wei H."/>
            <person name="Liu B."/>
            <person name="Lei M."/>
            <person name="Yu H."/>
            <person name="Li Y."/>
            <person name="Xu H."/>
            <person name="Wei S."/>
            <person name="He X."/>
            <person name="Fang L."/>
            <person name="Zhang Z."/>
            <person name="Zhang Y."/>
            <person name="Huang X."/>
            <person name="Su Z."/>
            <person name="Tong W."/>
            <person name="Li J."/>
            <person name="Tong Z."/>
            <person name="Li S."/>
            <person name="Ye J."/>
            <person name="Wang L."/>
            <person name="Fang L."/>
            <person name="Lei T."/>
            <person name="Chen C."/>
            <person name="Chen H."/>
            <person name="Xu Z."/>
            <person name="Li H."/>
            <person name="Huang H."/>
            <person name="Zhang F."/>
            <person name="Xu H."/>
            <person name="Li N."/>
            <person name="Zhao C."/>
            <person name="Li S."/>
            <person name="Dong L."/>
            <person name="Huang Y."/>
            <person name="Li L."/>
            <person name="Xi Y."/>
            <person name="Qi Q."/>
            <person name="Li W."/>
            <person name="Zhang B."/>
            <person name="Hu W."/>
            <person name="Zhang Y."/>
            <person name="Tian X."/>
            <person name="Jiao Y."/>
            <person name="Liang X."/>
            <person name="Jin J."/>
            <person name="Gao L."/>
            <person name="Zheng W."/>
            <person name="Hao B."/>
            <person name="Liu S."/>
            <person name="Wang W."/>
            <person name="Yuan L."/>
            <person name="Cao M."/>
            <person name="McDermott J."/>
            <person name="Samudrala R."/>
            <person name="Wang J."/>
            <person name="Wong G.K."/>
            <person name="Yang H."/>
        </authorList>
    </citation>
    <scope>NUCLEOTIDE SEQUENCE [LARGE SCALE GENOMIC DNA]</scope>
    <source>
        <strain evidence="3">cv. 93-11</strain>
    </source>
</reference>
<feature type="compositionally biased region" description="Gly residues" evidence="1">
    <location>
        <begin position="35"/>
        <end position="45"/>
    </location>
</feature>
<feature type="region of interest" description="Disordered" evidence="1">
    <location>
        <begin position="18"/>
        <end position="89"/>
    </location>
</feature>
<keyword evidence="3" id="KW-1185">Reference proteome</keyword>
<dbReference type="EMBL" id="CM000127">
    <property type="protein sequence ID" value="EEC72925.1"/>
    <property type="molecule type" value="Genomic_DNA"/>
</dbReference>
<sequence length="99" mass="10197">MAEMEKTKCRMAMEAAEAAQHGMAHGSAGKAADGAHGGAADGGWGRSARTGGWRRRGGDDGDGRQTRHRSRRVWLTSPSAADSSAPAAGCCGREGCWPA</sequence>
<feature type="compositionally biased region" description="Basic and acidic residues" evidence="1">
    <location>
        <begin position="56"/>
        <end position="65"/>
    </location>
</feature>
<dbReference type="Gramene" id="BGIOSGA006689-TA">
    <property type="protein sequence ID" value="BGIOSGA006689-PA"/>
    <property type="gene ID" value="BGIOSGA006689"/>
</dbReference>
<dbReference type="AlphaFoldDB" id="B8AFM6"/>
<organism evidence="2 3">
    <name type="scientific">Oryza sativa subsp. indica</name>
    <name type="common">Rice</name>
    <dbReference type="NCBI Taxonomy" id="39946"/>
    <lineage>
        <taxon>Eukaryota</taxon>
        <taxon>Viridiplantae</taxon>
        <taxon>Streptophyta</taxon>
        <taxon>Embryophyta</taxon>
        <taxon>Tracheophyta</taxon>
        <taxon>Spermatophyta</taxon>
        <taxon>Magnoliopsida</taxon>
        <taxon>Liliopsida</taxon>
        <taxon>Poales</taxon>
        <taxon>Poaceae</taxon>
        <taxon>BOP clade</taxon>
        <taxon>Oryzoideae</taxon>
        <taxon>Oryzeae</taxon>
        <taxon>Oryzinae</taxon>
        <taxon>Oryza</taxon>
        <taxon>Oryza sativa</taxon>
    </lineage>
</organism>
<gene>
    <name evidence="2" type="ORF">OsI_06767</name>
</gene>
<feature type="compositionally biased region" description="Low complexity" evidence="1">
    <location>
        <begin position="77"/>
        <end position="88"/>
    </location>
</feature>
<dbReference type="Proteomes" id="UP000007015">
    <property type="component" value="Chromosome 2"/>
</dbReference>
<name>B8AFM6_ORYSI</name>
<protein>
    <submittedName>
        <fullName evidence="2">Uncharacterized protein</fullName>
    </submittedName>
</protein>
<proteinExistence type="predicted"/>
<evidence type="ECO:0000256" key="1">
    <source>
        <dbReference type="SAM" id="MobiDB-lite"/>
    </source>
</evidence>